<protein>
    <recommendedName>
        <fullName evidence="11">Phosphatidylinositol N-acetylglucosaminyltransferase subunit C</fullName>
    </recommendedName>
</protein>
<feature type="transmembrane region" description="Helical" evidence="8">
    <location>
        <begin position="6"/>
        <end position="29"/>
    </location>
</feature>
<dbReference type="PANTHER" id="PTHR12982:SF0">
    <property type="entry name" value="PHOSPHATIDYLINOSITOL N-ACETYLGLUCOSAMINYLTRANSFERASE SUBUNIT C"/>
    <property type="match status" value="1"/>
</dbReference>
<evidence type="ECO:0000256" key="4">
    <source>
        <dbReference type="ARBA" id="ARBA00022502"/>
    </source>
</evidence>
<comment type="subcellular location">
    <subcellularLocation>
        <location evidence="1">Membrane</location>
        <topology evidence="1">Multi-pass membrane protein</topology>
    </subcellularLocation>
</comment>
<evidence type="ECO:0000256" key="2">
    <source>
        <dbReference type="ARBA" id="ARBA00004687"/>
    </source>
</evidence>
<reference evidence="9" key="2">
    <citation type="submission" date="2022-06" db="UniProtKB">
        <authorList>
            <consortium name="EnsemblMetazoa"/>
        </authorList>
    </citation>
    <scope>IDENTIFICATION</scope>
    <source>
        <strain evidence="9">p50T (Dazao)</strain>
    </source>
</reference>
<feature type="transmembrane region" description="Helical" evidence="8">
    <location>
        <begin position="142"/>
        <end position="160"/>
    </location>
</feature>
<evidence type="ECO:0008006" key="11">
    <source>
        <dbReference type="Google" id="ProtNLM"/>
    </source>
</evidence>
<keyword evidence="7 8" id="KW-0472">Membrane</keyword>
<keyword evidence="5 8" id="KW-0812">Transmembrane</keyword>
<comment type="similarity">
    <text evidence="3">Belongs to the PIGC family.</text>
</comment>
<dbReference type="GO" id="GO:0000506">
    <property type="term" value="C:glycosylphosphatidylinositol-N-acetylglucosaminyltransferase (GPI-GnT) complex"/>
    <property type="evidence" value="ECO:0007669"/>
    <property type="project" value="TreeGrafter"/>
</dbReference>
<evidence type="ECO:0000256" key="3">
    <source>
        <dbReference type="ARBA" id="ARBA00008321"/>
    </source>
</evidence>
<evidence type="ECO:0000256" key="7">
    <source>
        <dbReference type="ARBA" id="ARBA00023136"/>
    </source>
</evidence>
<evidence type="ECO:0000256" key="1">
    <source>
        <dbReference type="ARBA" id="ARBA00004141"/>
    </source>
</evidence>
<evidence type="ECO:0000256" key="5">
    <source>
        <dbReference type="ARBA" id="ARBA00022692"/>
    </source>
</evidence>
<comment type="pathway">
    <text evidence="2">Glycolipid biosynthesis; glycosylphosphatidylinositol-anchor biosynthesis.</text>
</comment>
<dbReference type="PANTHER" id="PTHR12982">
    <property type="entry name" value="PHOSPHATIDYLINOSITOL GLYCAN, CLASS C"/>
    <property type="match status" value="1"/>
</dbReference>
<dbReference type="GO" id="GO:0006506">
    <property type="term" value="P:GPI anchor biosynthetic process"/>
    <property type="evidence" value="ECO:0007669"/>
    <property type="project" value="UniProtKB-KW"/>
</dbReference>
<evidence type="ECO:0000256" key="8">
    <source>
        <dbReference type="SAM" id="Phobius"/>
    </source>
</evidence>
<dbReference type="EnsemblMetazoa" id="XM_021352664.2">
    <property type="protein sequence ID" value="XP_021208339.1"/>
    <property type="gene ID" value="LOC110386428"/>
</dbReference>
<name>A0A8R2HQU4_BOMMO</name>
<keyword evidence="10" id="KW-1185">Reference proteome</keyword>
<dbReference type="Proteomes" id="UP000005204">
    <property type="component" value="Unassembled WGS sequence"/>
</dbReference>
<proteinExistence type="inferred from homology"/>
<evidence type="ECO:0000313" key="10">
    <source>
        <dbReference type="Proteomes" id="UP000005204"/>
    </source>
</evidence>
<keyword evidence="4" id="KW-0337">GPI-anchor biosynthesis</keyword>
<accession>A0A8R2HQU4</accession>
<reference evidence="10" key="1">
    <citation type="journal article" date="2008" name="Insect Biochem. Mol. Biol.">
        <title>The genome of a lepidopteran model insect, the silkworm Bombyx mori.</title>
        <authorList>
            <consortium name="International Silkworm Genome Consortium"/>
        </authorList>
    </citation>
    <scope>NUCLEOTIDE SEQUENCE [LARGE SCALE GENOMIC DNA]</scope>
    <source>
        <strain evidence="10">p50T</strain>
    </source>
</reference>
<evidence type="ECO:0000313" key="9">
    <source>
        <dbReference type="EnsemblMetazoa" id="XP_021208339.1"/>
    </source>
</evidence>
<organism evidence="9 10">
    <name type="scientific">Bombyx mori</name>
    <name type="common">Silk moth</name>
    <dbReference type="NCBI Taxonomy" id="7091"/>
    <lineage>
        <taxon>Eukaryota</taxon>
        <taxon>Metazoa</taxon>
        <taxon>Ecdysozoa</taxon>
        <taxon>Arthropoda</taxon>
        <taxon>Hexapoda</taxon>
        <taxon>Insecta</taxon>
        <taxon>Pterygota</taxon>
        <taxon>Neoptera</taxon>
        <taxon>Endopterygota</taxon>
        <taxon>Lepidoptera</taxon>
        <taxon>Glossata</taxon>
        <taxon>Ditrysia</taxon>
        <taxon>Bombycoidea</taxon>
        <taxon>Bombycidae</taxon>
        <taxon>Bombycinae</taxon>
        <taxon>Bombyx</taxon>
    </lineage>
</organism>
<feature type="transmembrane region" description="Helical" evidence="8">
    <location>
        <begin position="65"/>
        <end position="82"/>
    </location>
</feature>
<dbReference type="AlphaFoldDB" id="A0A8R2HQU4"/>
<keyword evidence="6 8" id="KW-1133">Transmembrane helix</keyword>
<evidence type="ECO:0000256" key="6">
    <source>
        <dbReference type="ARBA" id="ARBA00022989"/>
    </source>
</evidence>
<dbReference type="Pfam" id="PF06432">
    <property type="entry name" value="GPI2"/>
    <property type="match status" value="1"/>
</dbReference>
<feature type="transmembrane region" description="Helical" evidence="8">
    <location>
        <begin position="117"/>
        <end position="135"/>
    </location>
</feature>
<feature type="transmembrane region" description="Helical" evidence="8">
    <location>
        <begin position="41"/>
        <end position="59"/>
    </location>
</feature>
<sequence>MHNDWIQTYTVIYLFIFITLTCYILYVIIAGSDILRHTKTVLIYIVIGYLLSPVLHTLTDTVSTDTIYAWSVIMMLIHLIFFDYDVPAAVVSESLSINAAIFSSVCLVSRLSTPFDAFVLLTVSVLFFVLSPHLFKAYSGTTLFNGMCFVALFLTLITLYSVSSVLLCYFSFFIVVLCVYCPMMFVKWQRYKDNIYGPWDEAIINNSDDLDECLKDLC</sequence>
<dbReference type="InterPro" id="IPR009450">
    <property type="entry name" value="Plno_GlcNAc_GPI2"/>
</dbReference>
<feature type="transmembrane region" description="Helical" evidence="8">
    <location>
        <begin position="166"/>
        <end position="186"/>
    </location>
</feature>